<gene>
    <name evidence="3" type="ORF">RVR_10582</name>
    <name evidence="2" type="ORF">RVR_7716</name>
</gene>
<dbReference type="Pfam" id="PF05119">
    <property type="entry name" value="Terminase_4"/>
    <property type="match status" value="1"/>
</dbReference>
<sequence length="169" mass="18456">MGVAIMTAGRPRTPTERKRLTGNPGKRALPEPVVVELVSVADLPPAPGTLGDVGRAVWDRLWTAGQKWLSPTTDLDILTRLCEAHDERDAIREAIADAGYMVPGSMGQQRANPLLSHLRALESQMTKWESLCGFTPTDRARLGMSEIKAKSKLEEMLERRAKRTGNGGA</sequence>
<name>A0A7U3UXH7_9ACTN</name>
<dbReference type="NCBIfam" id="TIGR01558">
    <property type="entry name" value="sm_term_P27"/>
    <property type="match status" value="1"/>
</dbReference>
<evidence type="ECO:0000313" key="4">
    <source>
        <dbReference type="Proteomes" id="UP000595703"/>
    </source>
</evidence>
<dbReference type="AlphaFoldDB" id="A0A7U3UXH7"/>
<evidence type="ECO:0000313" key="3">
    <source>
        <dbReference type="EMBL" id="BBB00636.1"/>
    </source>
</evidence>
<dbReference type="InterPro" id="IPR006448">
    <property type="entry name" value="Phage_term_ssu_P27"/>
</dbReference>
<reference evidence="2 4" key="2">
    <citation type="journal article" date="2011" name="J. Antibiot.">
        <title>Furaquinocins I and J: novel polyketide isoprenoid hybrid compounds from Streptomyces reveromyceticus SN-593.</title>
        <authorList>
            <person name="Panthee S."/>
            <person name="Takahashi S."/>
            <person name="Takagi H."/>
            <person name="Nogawa T."/>
            <person name="Oowada E."/>
            <person name="Uramoto M."/>
            <person name="Osada H."/>
        </authorList>
    </citation>
    <scope>NUCLEOTIDE SEQUENCE [LARGE SCALE GENOMIC DNA]</scope>
    <source>
        <strain evidence="2 4">SN-593</strain>
    </source>
</reference>
<proteinExistence type="predicted"/>
<dbReference type="KEGG" id="arev:RVR_10582"/>
<dbReference type="EMBL" id="AP018365">
    <property type="protein sequence ID" value="BBB00636.1"/>
    <property type="molecule type" value="Genomic_DNA"/>
</dbReference>
<reference evidence="2 4" key="4">
    <citation type="journal article" date="2020" name="Sci. Rep.">
        <title>beta-carboline chemical signals induce reveromycin production through a LuxR family regulator in Streptomyces sp. SN-593.</title>
        <authorList>
            <person name="Panthee S."/>
            <person name="Kito N."/>
            <person name="Hayashi T."/>
            <person name="Shimizu T."/>
            <person name="Ishikawa J."/>
            <person name="Hamamoto H."/>
            <person name="Osada H."/>
            <person name="Takahashi S."/>
        </authorList>
    </citation>
    <scope>NUCLEOTIDE SEQUENCE [LARGE SCALE GENOMIC DNA]</scope>
    <source>
        <strain evidence="2 4">SN-593</strain>
    </source>
</reference>
<organism evidence="2 4">
    <name type="scientific">Actinacidiphila reveromycinica</name>
    <dbReference type="NCBI Taxonomy" id="659352"/>
    <lineage>
        <taxon>Bacteria</taxon>
        <taxon>Bacillati</taxon>
        <taxon>Actinomycetota</taxon>
        <taxon>Actinomycetes</taxon>
        <taxon>Kitasatosporales</taxon>
        <taxon>Streptomycetaceae</taxon>
        <taxon>Actinacidiphila</taxon>
    </lineage>
</organism>
<reference evidence="2 4" key="3">
    <citation type="journal article" date="2011" name="Nat. Chem. Biol.">
        <title>Reveromycin A biosynthesis uses RevG and RevJ for stereospecific spiroacetal formation.</title>
        <authorList>
            <person name="Takahashi S."/>
            <person name="Toyoda A."/>
            <person name="Sekiyama Y."/>
            <person name="Takagi H."/>
            <person name="Nogawa T."/>
            <person name="Uramoto M."/>
            <person name="Suzuki R."/>
            <person name="Koshino H."/>
            <person name="Kumano T."/>
            <person name="Panthee S."/>
            <person name="Dairi T."/>
            <person name="Ishikawa J."/>
            <person name="Ikeda H."/>
            <person name="Sakaki Y."/>
            <person name="Osada H."/>
        </authorList>
    </citation>
    <scope>NUCLEOTIDE SEQUENCE [LARGE SCALE GENOMIC DNA]</scope>
    <source>
        <strain evidence="2 4">SN-593</strain>
    </source>
</reference>
<dbReference type="Proteomes" id="UP000595703">
    <property type="component" value="Chromosome"/>
</dbReference>
<evidence type="ECO:0000313" key="2">
    <source>
        <dbReference type="EMBL" id="BBB00583.1"/>
    </source>
</evidence>
<feature type="region of interest" description="Disordered" evidence="1">
    <location>
        <begin position="1"/>
        <end position="26"/>
    </location>
</feature>
<dbReference type="KEGG" id="arev:RVR_7716"/>
<reference evidence="2 4" key="1">
    <citation type="journal article" date="2010" name="J. Bacteriol.">
        <title>Biochemical characterization of a novel indole prenyltransferase from Streptomyces sp. SN-593.</title>
        <authorList>
            <person name="Takahashi S."/>
            <person name="Takagi H."/>
            <person name="Toyoda A."/>
            <person name="Uramoto M."/>
            <person name="Nogawa T."/>
            <person name="Ueki M."/>
            <person name="Sakaki Y."/>
            <person name="Osada H."/>
        </authorList>
    </citation>
    <scope>NUCLEOTIDE SEQUENCE [LARGE SCALE GENOMIC DNA]</scope>
    <source>
        <strain evidence="2 4">SN-593</strain>
    </source>
</reference>
<protein>
    <submittedName>
        <fullName evidence="2">Putative terminase small subunit</fullName>
    </submittedName>
</protein>
<evidence type="ECO:0000256" key="1">
    <source>
        <dbReference type="SAM" id="MobiDB-lite"/>
    </source>
</evidence>
<accession>A0A7U3UXH7</accession>
<keyword evidence="4" id="KW-1185">Reference proteome</keyword>
<dbReference type="EMBL" id="AP018365">
    <property type="protein sequence ID" value="BBB00583.1"/>
    <property type="molecule type" value="Genomic_DNA"/>
</dbReference>